<organism evidence="4 5">
    <name type="scientific">Parafilimonas terrae</name>
    <dbReference type="NCBI Taxonomy" id="1465490"/>
    <lineage>
        <taxon>Bacteria</taxon>
        <taxon>Pseudomonadati</taxon>
        <taxon>Bacteroidota</taxon>
        <taxon>Chitinophagia</taxon>
        <taxon>Chitinophagales</taxon>
        <taxon>Chitinophagaceae</taxon>
        <taxon>Parafilimonas</taxon>
    </lineage>
</organism>
<dbReference type="PANTHER" id="PTHR43179">
    <property type="entry name" value="RHAMNOSYLTRANSFERASE WBBL"/>
    <property type="match status" value="1"/>
</dbReference>
<dbReference type="Proteomes" id="UP000199031">
    <property type="component" value="Unassembled WGS sequence"/>
</dbReference>
<sequence length="286" mass="33454">MVQKKAAVVILYQPDESVKNRIRSYIQHVEKLYIIDNTEAAAFSTHPLLSDYPKKITLINEGVNEGIAKRLNQACSLALEEGFDYLLTMDQDSWFDETVVKAYFKCINDFKERATVSMFGVNHEKKITGTDCSYQECNFLITSGSVINLEAYKKVGPFDEDLFIDFVDAEYCFKSIEHGFKIIKFPNIFMHHSLGEIQTKISLKNLKPRGRTFHSPARLYYMTRNILYIQSKYTHRFKKDISKYKKDLLNRIKNNLLYKNNKVQTIKMLLKAFKDYKNKRMGKLQD</sequence>
<dbReference type="OrthoDB" id="9771846at2"/>
<comment type="similarity">
    <text evidence="1">Belongs to the glycosyltransferase 2 family.</text>
</comment>
<evidence type="ECO:0000313" key="5">
    <source>
        <dbReference type="Proteomes" id="UP000199031"/>
    </source>
</evidence>
<evidence type="ECO:0000256" key="2">
    <source>
        <dbReference type="ARBA" id="ARBA00022676"/>
    </source>
</evidence>
<evidence type="ECO:0000313" key="4">
    <source>
        <dbReference type="EMBL" id="SFP93945.1"/>
    </source>
</evidence>
<dbReference type="GO" id="GO:0016757">
    <property type="term" value="F:glycosyltransferase activity"/>
    <property type="evidence" value="ECO:0007669"/>
    <property type="project" value="UniProtKB-KW"/>
</dbReference>
<keyword evidence="2" id="KW-0328">Glycosyltransferase</keyword>
<keyword evidence="5" id="KW-1185">Reference proteome</keyword>
<protein>
    <submittedName>
        <fullName evidence="4">Rhamnosyltransferase</fullName>
    </submittedName>
</protein>
<evidence type="ECO:0000256" key="1">
    <source>
        <dbReference type="ARBA" id="ARBA00006739"/>
    </source>
</evidence>
<dbReference type="AlphaFoldDB" id="A0A1I5UFB2"/>
<dbReference type="Gene3D" id="3.90.550.10">
    <property type="entry name" value="Spore Coat Polysaccharide Biosynthesis Protein SpsA, Chain A"/>
    <property type="match status" value="1"/>
</dbReference>
<name>A0A1I5UFB2_9BACT</name>
<keyword evidence="3 4" id="KW-0808">Transferase</keyword>
<dbReference type="InterPro" id="IPR029044">
    <property type="entry name" value="Nucleotide-diphossugar_trans"/>
</dbReference>
<dbReference type="EMBL" id="FOXQ01000003">
    <property type="protein sequence ID" value="SFP93945.1"/>
    <property type="molecule type" value="Genomic_DNA"/>
</dbReference>
<reference evidence="4 5" key="1">
    <citation type="submission" date="2016-10" db="EMBL/GenBank/DDBJ databases">
        <authorList>
            <person name="de Groot N.N."/>
        </authorList>
    </citation>
    <scope>NUCLEOTIDE SEQUENCE [LARGE SCALE GENOMIC DNA]</scope>
    <source>
        <strain evidence="4 5">DSM 28286</strain>
    </source>
</reference>
<dbReference type="STRING" id="1465490.SAMN05444277_103257"/>
<proteinExistence type="inferred from homology"/>
<dbReference type="CDD" id="cd02526">
    <property type="entry name" value="GT2_RfbF_like"/>
    <property type="match status" value="1"/>
</dbReference>
<evidence type="ECO:0000256" key="3">
    <source>
        <dbReference type="ARBA" id="ARBA00022679"/>
    </source>
</evidence>
<accession>A0A1I5UFB2</accession>
<gene>
    <name evidence="4" type="ORF">SAMN05444277_103257</name>
</gene>
<dbReference type="RefSeq" id="WP_090656938.1">
    <property type="nucleotide sequence ID" value="NZ_FOXQ01000003.1"/>
</dbReference>
<dbReference type="SUPFAM" id="SSF53448">
    <property type="entry name" value="Nucleotide-diphospho-sugar transferases"/>
    <property type="match status" value="1"/>
</dbReference>
<dbReference type="PANTHER" id="PTHR43179:SF12">
    <property type="entry name" value="GALACTOFURANOSYLTRANSFERASE GLFT2"/>
    <property type="match status" value="1"/>
</dbReference>